<dbReference type="EMBL" id="JAULSW010000007">
    <property type="protein sequence ID" value="KAK3375063.1"/>
    <property type="molecule type" value="Genomic_DNA"/>
</dbReference>
<accession>A0AAE0KE59</accession>
<dbReference type="GO" id="GO:0005576">
    <property type="term" value="C:extracellular region"/>
    <property type="evidence" value="ECO:0007669"/>
    <property type="project" value="UniProtKB-SubCell"/>
</dbReference>
<dbReference type="SUPFAM" id="SSF55331">
    <property type="entry name" value="Tautomerase/MIF"/>
    <property type="match status" value="1"/>
</dbReference>
<dbReference type="Pfam" id="PF01187">
    <property type="entry name" value="MIF"/>
    <property type="match status" value="1"/>
</dbReference>
<evidence type="ECO:0000256" key="11">
    <source>
        <dbReference type="ARBA" id="ARBA00041912"/>
    </source>
</evidence>
<feature type="compositionally biased region" description="Basic and acidic residues" evidence="13">
    <location>
        <begin position="294"/>
        <end position="304"/>
    </location>
</feature>
<evidence type="ECO:0000256" key="1">
    <source>
        <dbReference type="ARBA" id="ARBA00004613"/>
    </source>
</evidence>
<keyword evidence="4" id="KW-0964">Secreted</keyword>
<dbReference type="EC" id="5.3.3.12" evidence="8"/>
<evidence type="ECO:0000256" key="13">
    <source>
        <dbReference type="SAM" id="MobiDB-lite"/>
    </source>
</evidence>
<comment type="caution">
    <text evidence="14">The sequence shown here is derived from an EMBL/GenBank/DDBJ whole genome shotgun (WGS) entry which is preliminary data.</text>
</comment>
<organism evidence="14 15">
    <name type="scientific">Podospora didyma</name>
    <dbReference type="NCBI Taxonomy" id="330526"/>
    <lineage>
        <taxon>Eukaryota</taxon>
        <taxon>Fungi</taxon>
        <taxon>Dikarya</taxon>
        <taxon>Ascomycota</taxon>
        <taxon>Pezizomycotina</taxon>
        <taxon>Sordariomycetes</taxon>
        <taxon>Sordariomycetidae</taxon>
        <taxon>Sordariales</taxon>
        <taxon>Podosporaceae</taxon>
        <taxon>Podospora</taxon>
    </lineage>
</organism>
<evidence type="ECO:0000256" key="3">
    <source>
        <dbReference type="ARBA" id="ARBA00022514"/>
    </source>
</evidence>
<keyword evidence="15" id="KW-1185">Reference proteome</keyword>
<dbReference type="PANTHER" id="PTHR11954:SF6">
    <property type="entry name" value="MACROPHAGE MIGRATION INHIBITORY FACTOR"/>
    <property type="match status" value="1"/>
</dbReference>
<dbReference type="Proteomes" id="UP001285441">
    <property type="component" value="Unassembled WGS sequence"/>
</dbReference>
<feature type="region of interest" description="Disordered" evidence="13">
    <location>
        <begin position="269"/>
        <end position="306"/>
    </location>
</feature>
<dbReference type="GO" id="GO:0004167">
    <property type="term" value="F:dopachrome isomerase activity"/>
    <property type="evidence" value="ECO:0007669"/>
    <property type="project" value="UniProtKB-EC"/>
</dbReference>
<comment type="catalytic activity">
    <reaction evidence="7">
        <text>L-dopachrome = 5,6-dihydroxyindole-2-carboxylate</text>
        <dbReference type="Rhea" id="RHEA:13041"/>
        <dbReference type="ChEBI" id="CHEBI:16875"/>
        <dbReference type="ChEBI" id="CHEBI:57509"/>
        <dbReference type="EC" id="5.3.3.12"/>
    </reaction>
</comment>
<evidence type="ECO:0000256" key="8">
    <source>
        <dbReference type="ARBA" id="ARBA00038932"/>
    </source>
</evidence>
<dbReference type="Gene3D" id="3.30.429.10">
    <property type="entry name" value="Macrophage Migration Inhibitory Factor"/>
    <property type="match status" value="1"/>
</dbReference>
<reference evidence="14" key="2">
    <citation type="submission" date="2023-06" db="EMBL/GenBank/DDBJ databases">
        <authorList>
            <consortium name="Lawrence Berkeley National Laboratory"/>
            <person name="Haridas S."/>
            <person name="Hensen N."/>
            <person name="Bonometti L."/>
            <person name="Westerberg I."/>
            <person name="Brannstrom I.O."/>
            <person name="Guillou S."/>
            <person name="Cros-Aarteil S."/>
            <person name="Calhoun S."/>
            <person name="Kuo A."/>
            <person name="Mondo S."/>
            <person name="Pangilinan J."/>
            <person name="Riley R."/>
            <person name="LaButti K."/>
            <person name="Andreopoulos B."/>
            <person name="Lipzen A."/>
            <person name="Chen C."/>
            <person name="Yanf M."/>
            <person name="Daum C."/>
            <person name="Ng V."/>
            <person name="Clum A."/>
            <person name="Steindorff A."/>
            <person name="Ohm R."/>
            <person name="Martin F."/>
            <person name="Silar P."/>
            <person name="Natvig D."/>
            <person name="Lalanne C."/>
            <person name="Gautier V."/>
            <person name="Ament-velasquez S.L."/>
            <person name="Kruys A."/>
            <person name="Hutchinson M.I."/>
            <person name="Powell A.J."/>
            <person name="Barry K."/>
            <person name="Miller A.N."/>
            <person name="Grigoriev I.V."/>
            <person name="Debuchy R."/>
            <person name="Gladieux P."/>
            <person name="Thoren M.H."/>
            <person name="Johannesson H."/>
        </authorList>
    </citation>
    <scope>NUCLEOTIDE SEQUENCE</scope>
    <source>
        <strain evidence="14">CBS 232.78</strain>
    </source>
</reference>
<evidence type="ECO:0000256" key="2">
    <source>
        <dbReference type="ARBA" id="ARBA00005851"/>
    </source>
</evidence>
<evidence type="ECO:0000256" key="4">
    <source>
        <dbReference type="ARBA" id="ARBA00022525"/>
    </source>
</evidence>
<evidence type="ECO:0000313" key="15">
    <source>
        <dbReference type="Proteomes" id="UP001285441"/>
    </source>
</evidence>
<evidence type="ECO:0000256" key="9">
    <source>
        <dbReference type="ARBA" id="ARBA00039086"/>
    </source>
</evidence>
<keyword evidence="5" id="KW-0413">Isomerase</keyword>
<evidence type="ECO:0000256" key="12">
    <source>
        <dbReference type="ARBA" id="ARBA00042730"/>
    </source>
</evidence>
<protein>
    <recommendedName>
        <fullName evidence="12">L-dopachrome isomerase</fullName>
        <ecNumber evidence="9">5.3.2.1</ecNumber>
        <ecNumber evidence="8">5.3.3.12</ecNumber>
    </recommendedName>
    <alternativeName>
        <fullName evidence="10">L-dopachrome tautomerase</fullName>
    </alternativeName>
    <alternativeName>
        <fullName evidence="11">Phenylpyruvate tautomerase</fullName>
    </alternativeName>
</protein>
<dbReference type="PANTHER" id="PTHR11954">
    <property type="entry name" value="D-DOPACHROME DECARBOXYLASE"/>
    <property type="match status" value="1"/>
</dbReference>
<sequence>MNRPQSPAIADQVAGPSEHSVQGGQGKLSFAERRAQKSHASLARIIEGDHLIRNVDRPLPGDVVRRARKSNSKPDLGKQRSNLNFFEDAFAVNGSHSAKERVYGDAIVMAEVKTNVIVNDEFSFITELSYHLSTRYQRPVSSIVVTIQHGACMFFGGSFDPAYVISIFALPTQLLPTTNKRNAALVQKHMEEAIGVSPARGFLRFVPTSEENLACNGKTIAGEIEELEKNYGVSAAAPTDDAKSNLSRRGSARKKLSMKSFANFRPSADVSIPELTPPTSADEAFPASSNAEENAERTKVDLPKTAKRRKSFVANIFNRSAAKSENRWPLPTIPTE</sequence>
<reference evidence="14" key="1">
    <citation type="journal article" date="2023" name="Mol. Phylogenet. Evol.">
        <title>Genome-scale phylogeny and comparative genomics of the fungal order Sordariales.</title>
        <authorList>
            <person name="Hensen N."/>
            <person name="Bonometti L."/>
            <person name="Westerberg I."/>
            <person name="Brannstrom I.O."/>
            <person name="Guillou S."/>
            <person name="Cros-Aarteil S."/>
            <person name="Calhoun S."/>
            <person name="Haridas S."/>
            <person name="Kuo A."/>
            <person name="Mondo S."/>
            <person name="Pangilinan J."/>
            <person name="Riley R."/>
            <person name="LaButti K."/>
            <person name="Andreopoulos B."/>
            <person name="Lipzen A."/>
            <person name="Chen C."/>
            <person name="Yan M."/>
            <person name="Daum C."/>
            <person name="Ng V."/>
            <person name="Clum A."/>
            <person name="Steindorff A."/>
            <person name="Ohm R.A."/>
            <person name="Martin F."/>
            <person name="Silar P."/>
            <person name="Natvig D.O."/>
            <person name="Lalanne C."/>
            <person name="Gautier V."/>
            <person name="Ament-Velasquez S.L."/>
            <person name="Kruys A."/>
            <person name="Hutchinson M.I."/>
            <person name="Powell A.J."/>
            <person name="Barry K."/>
            <person name="Miller A.N."/>
            <person name="Grigoriev I.V."/>
            <person name="Debuchy R."/>
            <person name="Gladieux P."/>
            <person name="Hiltunen Thoren M."/>
            <person name="Johannesson H."/>
        </authorList>
    </citation>
    <scope>NUCLEOTIDE SEQUENCE</scope>
    <source>
        <strain evidence="14">CBS 232.78</strain>
    </source>
</reference>
<dbReference type="EC" id="5.3.2.1" evidence="9"/>
<dbReference type="AlphaFoldDB" id="A0AAE0KE59"/>
<keyword evidence="3" id="KW-0202">Cytokine</keyword>
<feature type="region of interest" description="Disordered" evidence="13">
    <location>
        <begin position="1"/>
        <end position="35"/>
    </location>
</feature>
<comment type="similarity">
    <text evidence="2">Belongs to the MIF family.</text>
</comment>
<dbReference type="InterPro" id="IPR014347">
    <property type="entry name" value="Tautomerase/MIF_sf"/>
</dbReference>
<proteinExistence type="inferred from homology"/>
<evidence type="ECO:0000256" key="6">
    <source>
        <dbReference type="ARBA" id="ARBA00036735"/>
    </source>
</evidence>
<name>A0AAE0KE59_9PEZI</name>
<comment type="subcellular location">
    <subcellularLocation>
        <location evidence="1">Secreted</location>
    </subcellularLocation>
</comment>
<dbReference type="GO" id="GO:0050178">
    <property type="term" value="F:phenylpyruvate tautomerase activity"/>
    <property type="evidence" value="ECO:0007669"/>
    <property type="project" value="UniProtKB-EC"/>
</dbReference>
<evidence type="ECO:0000313" key="14">
    <source>
        <dbReference type="EMBL" id="KAK3375063.1"/>
    </source>
</evidence>
<dbReference type="InterPro" id="IPR001398">
    <property type="entry name" value="Macrophage_inhib_fac"/>
</dbReference>
<evidence type="ECO:0000256" key="7">
    <source>
        <dbReference type="ARBA" id="ARBA00036823"/>
    </source>
</evidence>
<evidence type="ECO:0000256" key="10">
    <source>
        <dbReference type="ARBA" id="ARBA00041631"/>
    </source>
</evidence>
<evidence type="ECO:0000256" key="5">
    <source>
        <dbReference type="ARBA" id="ARBA00023235"/>
    </source>
</evidence>
<gene>
    <name evidence="14" type="ORF">B0H63DRAFT_265401</name>
</gene>
<comment type="catalytic activity">
    <reaction evidence="6">
        <text>3-phenylpyruvate = enol-phenylpyruvate</text>
        <dbReference type="Rhea" id="RHEA:17097"/>
        <dbReference type="ChEBI" id="CHEBI:16815"/>
        <dbReference type="ChEBI" id="CHEBI:18005"/>
        <dbReference type="EC" id="5.3.2.1"/>
    </reaction>
</comment>